<proteinExistence type="inferred from homology"/>
<protein>
    <recommendedName>
        <fullName evidence="3">5'-nucleotidase SurE</fullName>
        <ecNumber evidence="3">3.1.3.5</ecNumber>
    </recommendedName>
    <alternativeName>
        <fullName evidence="3">Nucleoside 5'-monophosphate phosphohydrolase</fullName>
    </alternativeName>
</protein>
<dbReference type="GO" id="GO:0008254">
    <property type="term" value="F:3'-nucleotidase activity"/>
    <property type="evidence" value="ECO:0007669"/>
    <property type="project" value="UniProtKB-EC"/>
</dbReference>
<keyword evidence="2 3" id="KW-0547">Nucleotide-binding</keyword>
<accession>A0ABS6BP21</accession>
<sequence>MRLLLTNDDGINAKGIYALAKELEKNHEVIIVAPNKERSACGHSITITRPLIVKETKLKGLKSKAFSVDGTPADCVKIAINKLIEGKIDMVVSGINRGFNLGTDVLYSGTVSAAIEATIYKIPAMAVSVEFDLHTENYDVAAKYAGQILLKAAQNKIQNDIVLNVNIPMLSEEDIKGIKVCKIGSRLYNNKYIESVGENNETQYQIKGTAKDIHEEDSDTIYFKDGYVTVTPLHYDLTNFEILQDVGKWF</sequence>
<evidence type="ECO:0000259" key="4">
    <source>
        <dbReference type="Pfam" id="PF01975"/>
    </source>
</evidence>
<comment type="catalytic activity">
    <reaction evidence="3">
        <text>a ribonucleoside 5'-phosphate + H2O = a ribonucleoside + phosphate</text>
        <dbReference type="Rhea" id="RHEA:12484"/>
        <dbReference type="ChEBI" id="CHEBI:15377"/>
        <dbReference type="ChEBI" id="CHEBI:18254"/>
        <dbReference type="ChEBI" id="CHEBI:43474"/>
        <dbReference type="ChEBI" id="CHEBI:58043"/>
        <dbReference type="EC" id="3.1.3.5"/>
    </reaction>
</comment>
<feature type="domain" description="Survival protein SurE-like phosphatase/nucleotidase" evidence="4">
    <location>
        <begin position="4"/>
        <end position="189"/>
    </location>
</feature>
<evidence type="ECO:0000313" key="6">
    <source>
        <dbReference type="Proteomes" id="UP000776252"/>
    </source>
</evidence>
<keyword evidence="3" id="KW-0479">Metal-binding</keyword>
<dbReference type="InterPro" id="IPR002828">
    <property type="entry name" value="SurE-like_Pase/nucleotidase"/>
</dbReference>
<dbReference type="EC" id="3.1.3.5" evidence="3"/>
<evidence type="ECO:0000313" key="5">
    <source>
        <dbReference type="EMBL" id="MBU3158250.1"/>
    </source>
</evidence>
<dbReference type="Pfam" id="PF01975">
    <property type="entry name" value="SurE"/>
    <property type="match status" value="1"/>
</dbReference>
<feature type="binding site" evidence="3">
    <location>
        <position position="39"/>
    </location>
    <ligand>
        <name>a divalent metal cation</name>
        <dbReference type="ChEBI" id="CHEBI:60240"/>
    </ligand>
</feature>
<comment type="subcellular location">
    <subcellularLocation>
        <location evidence="3">Cytoplasm</location>
    </subcellularLocation>
</comment>
<reference evidence="5 6" key="1">
    <citation type="submission" date="2021-06" db="EMBL/GenBank/DDBJ databases">
        <title>Clostridia strains as spoilage organisms.</title>
        <authorList>
            <person name="Wambui J."/>
            <person name="Stephan R."/>
            <person name="Stevens M.J.A."/>
        </authorList>
    </citation>
    <scope>NUCLEOTIDE SEQUENCE [LARGE SCALE GENOMIC DNA]</scope>
    <source>
        <strain evidence="5 6">DSM 14204</strain>
    </source>
</reference>
<dbReference type="HAMAP" id="MF_00060">
    <property type="entry name" value="SurE"/>
    <property type="match status" value="1"/>
</dbReference>
<keyword evidence="3 5" id="KW-0378">Hydrolase</keyword>
<evidence type="ECO:0000256" key="1">
    <source>
        <dbReference type="ARBA" id="ARBA00022490"/>
    </source>
</evidence>
<comment type="similarity">
    <text evidence="3">Belongs to the SurE nucleotidase family.</text>
</comment>
<comment type="caution">
    <text evidence="5">The sequence shown here is derived from an EMBL/GenBank/DDBJ whole genome shotgun (WGS) entry which is preliminary data.</text>
</comment>
<evidence type="ECO:0000256" key="2">
    <source>
        <dbReference type="ARBA" id="ARBA00022741"/>
    </source>
</evidence>
<dbReference type="InterPro" id="IPR030048">
    <property type="entry name" value="SurE"/>
</dbReference>
<dbReference type="NCBIfam" id="NF001490">
    <property type="entry name" value="PRK00346.1-4"/>
    <property type="match status" value="1"/>
</dbReference>
<dbReference type="PANTHER" id="PTHR30457">
    <property type="entry name" value="5'-NUCLEOTIDASE SURE"/>
    <property type="match status" value="1"/>
</dbReference>
<comment type="cofactor">
    <cofactor evidence="3">
        <name>a divalent metal cation</name>
        <dbReference type="ChEBI" id="CHEBI:60240"/>
    </cofactor>
    <text evidence="3">Binds 1 divalent metal cation per subunit.</text>
</comment>
<feature type="binding site" evidence="3">
    <location>
        <position position="9"/>
    </location>
    <ligand>
        <name>a divalent metal cation</name>
        <dbReference type="ChEBI" id="CHEBI:60240"/>
    </ligand>
</feature>
<gene>
    <name evidence="3 5" type="primary">surE</name>
    <name evidence="5" type="ORF">KPL37_00490</name>
</gene>
<dbReference type="PANTHER" id="PTHR30457:SF12">
    <property type="entry name" value="5'_3'-NUCLEOTIDASE SURE"/>
    <property type="match status" value="1"/>
</dbReference>
<keyword evidence="1 3" id="KW-0963">Cytoplasm</keyword>
<dbReference type="NCBIfam" id="NF010543">
    <property type="entry name" value="PRK13933.1"/>
    <property type="match status" value="1"/>
</dbReference>
<comment type="function">
    <text evidence="3">Nucleotidase that shows phosphatase activity on nucleoside 5'-monophosphates.</text>
</comment>
<organism evidence="5 6">
    <name type="scientific">Clostridium frigoris</name>
    <dbReference type="NCBI Taxonomy" id="205327"/>
    <lineage>
        <taxon>Bacteria</taxon>
        <taxon>Bacillati</taxon>
        <taxon>Bacillota</taxon>
        <taxon>Clostridia</taxon>
        <taxon>Eubacteriales</taxon>
        <taxon>Clostridiaceae</taxon>
        <taxon>Clostridium</taxon>
    </lineage>
</organism>
<keyword evidence="6" id="KW-1185">Reference proteome</keyword>
<feature type="binding site" evidence="3">
    <location>
        <position position="96"/>
    </location>
    <ligand>
        <name>a divalent metal cation</name>
        <dbReference type="ChEBI" id="CHEBI:60240"/>
    </ligand>
</feature>
<feature type="binding site" evidence="3">
    <location>
        <position position="8"/>
    </location>
    <ligand>
        <name>a divalent metal cation</name>
        <dbReference type="ChEBI" id="CHEBI:60240"/>
    </ligand>
</feature>
<dbReference type="RefSeq" id="WP_216145220.1">
    <property type="nucleotide sequence ID" value="NZ_JAHLDV010000001.1"/>
</dbReference>
<name>A0ABS6BP21_9CLOT</name>
<dbReference type="Proteomes" id="UP000776252">
    <property type="component" value="Unassembled WGS sequence"/>
</dbReference>
<dbReference type="NCBIfam" id="TIGR00087">
    <property type="entry name" value="surE"/>
    <property type="match status" value="1"/>
</dbReference>
<dbReference type="EMBL" id="JAHLDV010000001">
    <property type="protein sequence ID" value="MBU3158250.1"/>
    <property type="molecule type" value="Genomic_DNA"/>
</dbReference>
<evidence type="ECO:0000256" key="3">
    <source>
        <dbReference type="HAMAP-Rule" id="MF_00060"/>
    </source>
</evidence>